<dbReference type="AlphaFoldDB" id="A0A1I4NH36"/>
<evidence type="ECO:0000313" key="2">
    <source>
        <dbReference type="EMBL" id="SFM14695.1"/>
    </source>
</evidence>
<dbReference type="InterPro" id="IPR000639">
    <property type="entry name" value="Epox_hydrolase-like"/>
</dbReference>
<sequence>MTLAGKAFILFAFLLVVASVWTTHRARQHERQAEAMFPPEGQILQVDGHAVHAVVMGEGPDLVLIHGASGNARDFTHALAPALAADYRVIVFDRPGLGYTERINKTGATIRQQAGLFIKAAEQLGAKSPIVVGHSYGGAVALAWATYHPDRLSALVTLAGPGLPWTTPLSLYYRVLSHPFLGPLAIPVLTAYIHDERVEREVSDIFDPQTAPDGYLDHIGAGLTLRRDSLRANALQRANLLDEITEMAPHYPDIRVPTEIVHGDIDTIVGLDIHARPLAAIISGAKLTVLPGIGHMPQHAAQTEVIQAIHRAASRAGLR</sequence>
<proteinExistence type="predicted"/>
<dbReference type="PANTHER" id="PTHR43798">
    <property type="entry name" value="MONOACYLGLYCEROL LIPASE"/>
    <property type="match status" value="1"/>
</dbReference>
<dbReference type="EMBL" id="FOTQ01000004">
    <property type="protein sequence ID" value="SFM14695.1"/>
    <property type="molecule type" value="Genomic_DNA"/>
</dbReference>
<dbReference type="InterPro" id="IPR050266">
    <property type="entry name" value="AB_hydrolase_sf"/>
</dbReference>
<feature type="domain" description="AB hydrolase-1" evidence="1">
    <location>
        <begin position="62"/>
        <end position="307"/>
    </location>
</feature>
<dbReference type="OrthoDB" id="9815441at2"/>
<name>A0A1I4NH36_9RHOB</name>
<dbReference type="GO" id="GO:0003824">
    <property type="term" value="F:catalytic activity"/>
    <property type="evidence" value="ECO:0007669"/>
    <property type="project" value="InterPro"/>
</dbReference>
<dbReference type="PRINTS" id="PR00412">
    <property type="entry name" value="EPOXHYDRLASE"/>
</dbReference>
<gene>
    <name evidence="2" type="ORF">SAMN04488042_104185</name>
</gene>
<dbReference type="Pfam" id="PF12697">
    <property type="entry name" value="Abhydrolase_6"/>
    <property type="match status" value="1"/>
</dbReference>
<evidence type="ECO:0000259" key="1">
    <source>
        <dbReference type="Pfam" id="PF12697"/>
    </source>
</evidence>
<evidence type="ECO:0000313" key="3">
    <source>
        <dbReference type="Proteomes" id="UP000199144"/>
    </source>
</evidence>
<accession>A0A1I4NH36</accession>
<reference evidence="2 3" key="1">
    <citation type="submission" date="2016-10" db="EMBL/GenBank/DDBJ databases">
        <authorList>
            <person name="de Groot N.N."/>
        </authorList>
    </citation>
    <scope>NUCLEOTIDE SEQUENCE [LARGE SCALE GENOMIC DNA]</scope>
    <source>
        <strain evidence="2 3">DSM 15283</strain>
    </source>
</reference>
<dbReference type="STRING" id="254406.SAMN04488042_104185"/>
<keyword evidence="3" id="KW-1185">Reference proteome</keyword>
<dbReference type="RefSeq" id="WP_093094065.1">
    <property type="nucleotide sequence ID" value="NZ_FOTQ01000004.1"/>
</dbReference>
<dbReference type="GO" id="GO:0016020">
    <property type="term" value="C:membrane"/>
    <property type="evidence" value="ECO:0007669"/>
    <property type="project" value="TreeGrafter"/>
</dbReference>
<dbReference type="InterPro" id="IPR029058">
    <property type="entry name" value="AB_hydrolase_fold"/>
</dbReference>
<dbReference type="SUPFAM" id="SSF53474">
    <property type="entry name" value="alpha/beta-Hydrolases"/>
    <property type="match status" value="1"/>
</dbReference>
<dbReference type="InterPro" id="IPR000073">
    <property type="entry name" value="AB_hydrolase_1"/>
</dbReference>
<dbReference type="PANTHER" id="PTHR43798:SF33">
    <property type="entry name" value="HYDROLASE, PUTATIVE (AFU_ORTHOLOGUE AFUA_2G14860)-RELATED"/>
    <property type="match status" value="1"/>
</dbReference>
<protein>
    <submittedName>
        <fullName evidence="2">Pimeloyl-ACP methyl ester carboxylesterase</fullName>
    </submittedName>
</protein>
<dbReference type="PRINTS" id="PR00111">
    <property type="entry name" value="ABHYDROLASE"/>
</dbReference>
<dbReference type="Gene3D" id="3.40.50.1820">
    <property type="entry name" value="alpha/beta hydrolase"/>
    <property type="match status" value="1"/>
</dbReference>
<dbReference type="Proteomes" id="UP000199144">
    <property type="component" value="Unassembled WGS sequence"/>
</dbReference>
<organism evidence="2 3">
    <name type="scientific">Shimia aestuarii</name>
    <dbReference type="NCBI Taxonomy" id="254406"/>
    <lineage>
        <taxon>Bacteria</taxon>
        <taxon>Pseudomonadati</taxon>
        <taxon>Pseudomonadota</taxon>
        <taxon>Alphaproteobacteria</taxon>
        <taxon>Rhodobacterales</taxon>
        <taxon>Roseobacteraceae</taxon>
    </lineage>
</organism>